<comment type="similarity">
    <text evidence="2">In the N-terminal section; belongs to the acetate CoA ligase alpha subunit family.</text>
</comment>
<dbReference type="PANTHER" id="PTHR42793:SF4">
    <property type="entry name" value="BLL6376 PROTEIN"/>
    <property type="match status" value="1"/>
</dbReference>
<dbReference type="InterPro" id="IPR016102">
    <property type="entry name" value="Succinyl-CoA_synth-like"/>
</dbReference>
<dbReference type="InterPro" id="IPR032875">
    <property type="entry name" value="Succ_CoA_lig_flav_dom"/>
</dbReference>
<name>A0AAJ6BK27_9CAUL</name>
<protein>
    <submittedName>
        <fullName evidence="4">Acetate--CoA ligase family protein</fullName>
    </submittedName>
</protein>
<organism evidence="4 5">
    <name type="scientific">Candidatus Brevundimonas colombiensis</name>
    <dbReference type="NCBI Taxonomy" id="3121376"/>
    <lineage>
        <taxon>Bacteria</taxon>
        <taxon>Pseudomonadati</taxon>
        <taxon>Pseudomonadota</taxon>
        <taxon>Alphaproteobacteria</taxon>
        <taxon>Caulobacterales</taxon>
        <taxon>Caulobacteraceae</taxon>
        <taxon>Brevundimonas</taxon>
    </lineage>
</organism>
<dbReference type="InterPro" id="IPR003781">
    <property type="entry name" value="CoA-bd"/>
</dbReference>
<dbReference type="InterPro" id="IPR013815">
    <property type="entry name" value="ATP_grasp_subdomain_1"/>
</dbReference>
<dbReference type="Proteomes" id="UP001213664">
    <property type="component" value="Chromosome"/>
</dbReference>
<dbReference type="SUPFAM" id="SSF51735">
    <property type="entry name" value="NAD(P)-binding Rossmann-fold domains"/>
    <property type="match status" value="1"/>
</dbReference>
<dbReference type="FunFam" id="3.30.1490.20:FF:000020">
    <property type="entry name" value="Protein lysine acetyltransferase"/>
    <property type="match status" value="1"/>
</dbReference>
<evidence type="ECO:0000259" key="3">
    <source>
        <dbReference type="SMART" id="SM00881"/>
    </source>
</evidence>
<accession>A0AAJ6BK27</accession>
<evidence type="ECO:0000256" key="2">
    <source>
        <dbReference type="ARBA" id="ARBA00060888"/>
    </source>
</evidence>
<dbReference type="GO" id="GO:0016874">
    <property type="term" value="F:ligase activity"/>
    <property type="evidence" value="ECO:0007669"/>
    <property type="project" value="UniProtKB-KW"/>
</dbReference>
<keyword evidence="4" id="KW-0436">Ligase</keyword>
<dbReference type="Pfam" id="PF13607">
    <property type="entry name" value="Succ_CoA_lig"/>
    <property type="match status" value="1"/>
</dbReference>
<evidence type="ECO:0000313" key="4">
    <source>
        <dbReference type="EMBL" id="WEK39993.1"/>
    </source>
</evidence>
<keyword evidence="1" id="KW-0816">Tricarboxylic acid cycle</keyword>
<reference evidence="4" key="1">
    <citation type="submission" date="2023-03" db="EMBL/GenBank/DDBJ databases">
        <title>Andean soil-derived lignocellulolytic bacterial consortium as a source of novel taxa and putative plastic-active enzymes.</title>
        <authorList>
            <person name="Diaz-Garcia L."/>
            <person name="Chuvochina M."/>
            <person name="Feuerriegel G."/>
            <person name="Bunk B."/>
            <person name="Sproer C."/>
            <person name="Streit W.R."/>
            <person name="Rodriguez L.M."/>
            <person name="Overmann J."/>
            <person name="Jimenez D.J."/>
        </authorList>
    </citation>
    <scope>NUCLEOTIDE SEQUENCE</scope>
    <source>
        <strain evidence="4">MAG 833</strain>
    </source>
</reference>
<dbReference type="Gene3D" id="3.40.50.720">
    <property type="entry name" value="NAD(P)-binding Rossmann-like Domain"/>
    <property type="match status" value="1"/>
</dbReference>
<dbReference type="SUPFAM" id="SSF52210">
    <property type="entry name" value="Succinyl-CoA synthetase domains"/>
    <property type="match status" value="2"/>
</dbReference>
<dbReference type="Pfam" id="PF13549">
    <property type="entry name" value="ATP-grasp_5"/>
    <property type="match status" value="1"/>
</dbReference>
<dbReference type="Gene3D" id="3.30.1490.20">
    <property type="entry name" value="ATP-grasp fold, A domain"/>
    <property type="match status" value="1"/>
</dbReference>
<evidence type="ECO:0000256" key="1">
    <source>
        <dbReference type="ARBA" id="ARBA00022532"/>
    </source>
</evidence>
<dbReference type="GO" id="GO:0006099">
    <property type="term" value="P:tricarboxylic acid cycle"/>
    <property type="evidence" value="ECO:0007669"/>
    <property type="project" value="UniProtKB-KW"/>
</dbReference>
<proteinExistence type="inferred from homology"/>
<dbReference type="GO" id="GO:0005524">
    <property type="term" value="F:ATP binding"/>
    <property type="evidence" value="ECO:0007669"/>
    <property type="project" value="InterPro"/>
</dbReference>
<dbReference type="SUPFAM" id="SSF56059">
    <property type="entry name" value="Glutathione synthetase ATP-binding domain-like"/>
    <property type="match status" value="1"/>
</dbReference>
<feature type="domain" description="CoA-binding" evidence="3">
    <location>
        <begin position="17"/>
        <end position="111"/>
    </location>
</feature>
<dbReference type="InterPro" id="IPR036291">
    <property type="entry name" value="NAD(P)-bd_dom_sf"/>
</dbReference>
<dbReference type="Gene3D" id="3.30.470.20">
    <property type="entry name" value="ATP-grasp fold, B domain"/>
    <property type="match status" value="1"/>
</dbReference>
<sequence length="709" mass="73305">MHKDTDLQERLQSLDRLFRPRSIALVGASDRSIWSVSAFDNLKRAGFEGRVVTVNPKGGVIHGVEAATSIAAIGEPIDAALLMVPEAALADTLQDLKTAGVGGAVILSAGFAETGDDGAQRQAALTAAARESGIRILGPNCLGFANFADGTPIWTTPLRRPMPNPTLAVVSQSGALASQMEQFAYQQRIALTHMISTGNEADLTIADAIEYLAHRSEARAIALFLETVRDPVGFVRAVEAANAAGKAVVVLKVGTSEAAAAAAQAHTGSLVGDDRVFDALCRRLGVVRVRSLEELVVTADVIGRIGKVERPGLAMMAMSGGLCEIAVDQAEVEGLSLPTLAPETLTALREALPSYATPNNPLDTTGAAMTQPDLIAKALRVISNDPSIGLVSFVFDAPAKADARGFAARFIDAVGQGIKDAATPGLMFSHTFSPVSGEGRGMTDAAGVAYSGGGLRHALTAIGHLFRWSSAKARPLDLGRAAGGRPEVGGGERGVLDYLASHGVPVIPGVVATSAEQAVDTARGFDSPAVLKIASPDIPHKTEVGGVALRLSGDEAVAGAYADIRARVAAARPEARIDGVIVSPMRSAGVELFVGTLKDPQWGPAIAVGLGGVLVEALKDTSLRLLPITEADALEMMDELRGKVLLDGFRGAAAVDRAAAARAIVAIGEAALALGSDLVSLEVNPLLGNGDRIEALDGLVIWEDSHEQA</sequence>
<gene>
    <name evidence="4" type="ORF">P0Y50_15885</name>
</gene>
<dbReference type="SMART" id="SM00881">
    <property type="entry name" value="CoA_binding"/>
    <property type="match status" value="1"/>
</dbReference>
<dbReference type="Pfam" id="PF13380">
    <property type="entry name" value="CoA_binding_2"/>
    <property type="match status" value="1"/>
</dbReference>
<dbReference type="Gene3D" id="3.40.50.261">
    <property type="entry name" value="Succinyl-CoA synthetase domains"/>
    <property type="match status" value="2"/>
</dbReference>
<dbReference type="AlphaFoldDB" id="A0AAJ6BK27"/>
<evidence type="ECO:0000313" key="5">
    <source>
        <dbReference type="Proteomes" id="UP001213664"/>
    </source>
</evidence>
<dbReference type="PANTHER" id="PTHR42793">
    <property type="entry name" value="COA BINDING DOMAIN CONTAINING PROTEIN"/>
    <property type="match status" value="1"/>
</dbReference>
<dbReference type="EMBL" id="CP119326">
    <property type="protein sequence ID" value="WEK39993.1"/>
    <property type="molecule type" value="Genomic_DNA"/>
</dbReference>